<name>A0A2G5UYA6_9PELO</name>
<feature type="region of interest" description="Disordered" evidence="1">
    <location>
        <begin position="70"/>
        <end position="94"/>
    </location>
</feature>
<organism evidence="2 3">
    <name type="scientific">Caenorhabditis nigoni</name>
    <dbReference type="NCBI Taxonomy" id="1611254"/>
    <lineage>
        <taxon>Eukaryota</taxon>
        <taxon>Metazoa</taxon>
        <taxon>Ecdysozoa</taxon>
        <taxon>Nematoda</taxon>
        <taxon>Chromadorea</taxon>
        <taxon>Rhabditida</taxon>
        <taxon>Rhabditina</taxon>
        <taxon>Rhabditomorpha</taxon>
        <taxon>Rhabditoidea</taxon>
        <taxon>Rhabditidae</taxon>
        <taxon>Peloderinae</taxon>
        <taxon>Caenorhabditis</taxon>
    </lineage>
</organism>
<dbReference type="AlphaFoldDB" id="A0A2G5UYA6"/>
<comment type="caution">
    <text evidence="2">The sequence shown here is derived from an EMBL/GenBank/DDBJ whole genome shotgun (WGS) entry which is preliminary data.</text>
</comment>
<accession>A0A2G5UYA6</accession>
<evidence type="ECO:0000256" key="1">
    <source>
        <dbReference type="SAM" id="MobiDB-lite"/>
    </source>
</evidence>
<gene>
    <name evidence="2" type="primary">Cnig_chr_II.g4857</name>
    <name evidence="2" type="ORF">B9Z55_004857</name>
</gene>
<sequence length="119" mass="12827">MGDSAESDSDCSKYETEKLKLNVQSSIDLSNLVSKISSPIEKGRSADSDSCPDDETGNLKLLNVQSSMDLPKPVTKISSPNKHNGDTRGSDGCSQVESQTLNYAHASKVKCEDCYILIP</sequence>
<dbReference type="Proteomes" id="UP000230233">
    <property type="component" value="Chromosome II"/>
</dbReference>
<proteinExistence type="predicted"/>
<feature type="region of interest" description="Disordered" evidence="1">
    <location>
        <begin position="38"/>
        <end position="58"/>
    </location>
</feature>
<evidence type="ECO:0000313" key="3">
    <source>
        <dbReference type="Proteomes" id="UP000230233"/>
    </source>
</evidence>
<reference evidence="3" key="1">
    <citation type="submission" date="2017-10" db="EMBL/GenBank/DDBJ databases">
        <title>Rapid genome shrinkage in a self-fertile nematode reveals novel sperm competition proteins.</title>
        <authorList>
            <person name="Yin D."/>
            <person name="Schwarz E.M."/>
            <person name="Thomas C.G."/>
            <person name="Felde R.L."/>
            <person name="Korf I.F."/>
            <person name="Cutter A.D."/>
            <person name="Schartner C.M."/>
            <person name="Ralston E.J."/>
            <person name="Meyer B.J."/>
            <person name="Haag E.S."/>
        </authorList>
    </citation>
    <scope>NUCLEOTIDE SEQUENCE [LARGE SCALE GENOMIC DNA]</scope>
    <source>
        <strain evidence="3">JU1422</strain>
    </source>
</reference>
<protein>
    <submittedName>
        <fullName evidence="2">Uncharacterized protein</fullName>
    </submittedName>
</protein>
<keyword evidence="3" id="KW-1185">Reference proteome</keyword>
<dbReference type="EMBL" id="PDUG01000002">
    <property type="protein sequence ID" value="PIC44514.1"/>
    <property type="molecule type" value="Genomic_DNA"/>
</dbReference>
<evidence type="ECO:0000313" key="2">
    <source>
        <dbReference type="EMBL" id="PIC44514.1"/>
    </source>
</evidence>